<dbReference type="EMBL" id="BSXS01011226">
    <property type="protein sequence ID" value="GMF00001.1"/>
    <property type="molecule type" value="Genomic_DNA"/>
</dbReference>
<evidence type="ECO:0000313" key="1">
    <source>
        <dbReference type="EMBL" id="GMF00001.1"/>
    </source>
</evidence>
<organism evidence="1 2">
    <name type="scientific">Ambrosiozyma monospora</name>
    <name type="common">Yeast</name>
    <name type="synonym">Endomycopsis monosporus</name>
    <dbReference type="NCBI Taxonomy" id="43982"/>
    <lineage>
        <taxon>Eukaryota</taxon>
        <taxon>Fungi</taxon>
        <taxon>Dikarya</taxon>
        <taxon>Ascomycota</taxon>
        <taxon>Saccharomycotina</taxon>
        <taxon>Pichiomycetes</taxon>
        <taxon>Pichiales</taxon>
        <taxon>Pichiaceae</taxon>
        <taxon>Ambrosiozyma</taxon>
    </lineage>
</organism>
<sequence>MAPISTKFVSRWTLNRFGKVKDETELKDILEYTSRIFLDKGSGEFGLTRLLAPGALAKMPLIKRIPDNIKIPSLWLYGDVDWMNKSAGYEICKEINKLGSLSNKAKFRIVPNAGHHVYIDNPGEFERQVLKFINSN</sequence>
<protein>
    <submittedName>
        <fullName evidence="1">Unnamed protein product</fullName>
    </submittedName>
</protein>
<proteinExistence type="predicted"/>
<name>A0ACB5U2Z9_AMBMO</name>
<accession>A0ACB5U2Z9</accession>
<keyword evidence="2" id="KW-1185">Reference proteome</keyword>
<reference evidence="1" key="1">
    <citation type="submission" date="2023-04" db="EMBL/GenBank/DDBJ databases">
        <title>Ambrosiozyma monospora NBRC 10751.</title>
        <authorList>
            <person name="Ichikawa N."/>
            <person name="Sato H."/>
            <person name="Tonouchi N."/>
        </authorList>
    </citation>
    <scope>NUCLEOTIDE SEQUENCE</scope>
    <source>
        <strain evidence="1">NBRC 10751</strain>
    </source>
</reference>
<comment type="caution">
    <text evidence="1">The sequence shown here is derived from an EMBL/GenBank/DDBJ whole genome shotgun (WGS) entry which is preliminary data.</text>
</comment>
<gene>
    <name evidence="1" type="ORF">Amon02_001088900</name>
</gene>
<dbReference type="Proteomes" id="UP001165064">
    <property type="component" value="Unassembled WGS sequence"/>
</dbReference>
<evidence type="ECO:0000313" key="2">
    <source>
        <dbReference type="Proteomes" id="UP001165064"/>
    </source>
</evidence>